<evidence type="ECO:0000256" key="4">
    <source>
        <dbReference type="ARBA" id="ARBA00022519"/>
    </source>
</evidence>
<feature type="transmembrane region" description="Helical" evidence="11">
    <location>
        <begin position="137"/>
        <end position="157"/>
    </location>
</feature>
<evidence type="ECO:0000313" key="12">
    <source>
        <dbReference type="EMBL" id="TQV80156.1"/>
    </source>
</evidence>
<comment type="caution">
    <text evidence="12">The sequence shown here is derived from an EMBL/GenBank/DDBJ whole genome shotgun (WGS) entry which is preliminary data.</text>
</comment>
<dbReference type="GO" id="GO:0009675">
    <property type="term" value="F:high-affinity sulfate:proton symporter activity"/>
    <property type="evidence" value="ECO:0007669"/>
    <property type="project" value="TreeGrafter"/>
</dbReference>
<name>A0A545TSF8_9GAMM</name>
<evidence type="ECO:0000256" key="2">
    <source>
        <dbReference type="ARBA" id="ARBA00022448"/>
    </source>
</evidence>
<evidence type="ECO:0000256" key="1">
    <source>
        <dbReference type="ARBA" id="ARBA00004141"/>
    </source>
</evidence>
<keyword evidence="8" id="KW-0764">Sulfate transport</keyword>
<dbReference type="AlphaFoldDB" id="A0A545TSF8"/>
<comment type="subcellular location">
    <subcellularLocation>
        <location evidence="1">Membrane</location>
        <topology evidence="1">Multi-pass membrane protein</topology>
    </subcellularLocation>
</comment>
<dbReference type="EMBL" id="VHSG01000010">
    <property type="protein sequence ID" value="TQV80156.1"/>
    <property type="molecule type" value="Genomic_DNA"/>
</dbReference>
<sequence>MQINRLPTGAHYLMEGIRLITHPQLRAFILVPLLINLLLFVIVTGVLIQQFDSAIDWLMSWLPGWLDFLAWILAALVALTVLVAYGYSFSVITNLIAAPFYGLLAEKIELHETGVAVESEPLRQMIPRTIGREFTKLWYFIVRGIGIAILMVVMSFVPLLNLLVPVIGILWGAWSMAIQYVDYAADNNRWRFTALREQLGGNLFSTYGFGGLVMLGTMVPVVNIFIMPAAVAGGTLYYIRELSRADTDT</sequence>
<evidence type="ECO:0000313" key="13">
    <source>
        <dbReference type="Proteomes" id="UP000319732"/>
    </source>
</evidence>
<evidence type="ECO:0000256" key="8">
    <source>
        <dbReference type="ARBA" id="ARBA00023032"/>
    </source>
</evidence>
<dbReference type="RefSeq" id="WP_142904255.1">
    <property type="nucleotide sequence ID" value="NZ_ML660092.1"/>
</dbReference>
<keyword evidence="13" id="KW-1185">Reference proteome</keyword>
<dbReference type="PANTHER" id="PTHR37468:SF1">
    <property type="entry name" value="SULFATE TRANSPORTER CYSZ"/>
    <property type="match status" value="1"/>
</dbReference>
<evidence type="ECO:0000256" key="6">
    <source>
        <dbReference type="ARBA" id="ARBA00022692"/>
    </source>
</evidence>
<dbReference type="Pfam" id="PF07264">
    <property type="entry name" value="EI24"/>
    <property type="match status" value="1"/>
</dbReference>
<feature type="transmembrane region" description="Helical" evidence="11">
    <location>
        <begin position="206"/>
        <end position="239"/>
    </location>
</feature>
<dbReference type="PANTHER" id="PTHR37468">
    <property type="entry name" value="SULFATE TRANSPORTER CYSZ"/>
    <property type="match status" value="1"/>
</dbReference>
<keyword evidence="7 11" id="KW-1133">Transmembrane helix</keyword>
<keyword evidence="9 11" id="KW-0472">Membrane</keyword>
<evidence type="ECO:0000256" key="9">
    <source>
        <dbReference type="ARBA" id="ARBA00023136"/>
    </source>
</evidence>
<keyword evidence="5" id="KW-0028">Amino-acid biosynthesis</keyword>
<evidence type="ECO:0000256" key="11">
    <source>
        <dbReference type="SAM" id="Phobius"/>
    </source>
</evidence>
<keyword evidence="10" id="KW-0198">Cysteine biosynthesis</keyword>
<dbReference type="GO" id="GO:0000103">
    <property type="term" value="P:sulfate assimilation"/>
    <property type="evidence" value="ECO:0007669"/>
    <property type="project" value="TreeGrafter"/>
</dbReference>
<evidence type="ECO:0000256" key="10">
    <source>
        <dbReference type="ARBA" id="ARBA00023192"/>
    </source>
</evidence>
<feature type="transmembrane region" description="Helical" evidence="11">
    <location>
        <begin position="68"/>
        <end position="87"/>
    </location>
</feature>
<gene>
    <name evidence="12" type="primary">cysZ</name>
    <name evidence="12" type="ORF">FKG94_10840</name>
</gene>
<dbReference type="Proteomes" id="UP000319732">
    <property type="component" value="Unassembled WGS sequence"/>
</dbReference>
<dbReference type="OrthoDB" id="5292355at2"/>
<keyword evidence="4" id="KW-0997">Cell inner membrane</keyword>
<dbReference type="NCBIfam" id="NF003433">
    <property type="entry name" value="PRK04949.1"/>
    <property type="match status" value="1"/>
</dbReference>
<keyword evidence="2" id="KW-0813">Transport</keyword>
<feature type="transmembrane region" description="Helical" evidence="11">
    <location>
        <begin position="163"/>
        <end position="185"/>
    </location>
</feature>
<keyword evidence="6 11" id="KW-0812">Transmembrane</keyword>
<dbReference type="InterPro" id="IPR059112">
    <property type="entry name" value="CysZ/EI24"/>
</dbReference>
<dbReference type="GO" id="GO:0019344">
    <property type="term" value="P:cysteine biosynthetic process"/>
    <property type="evidence" value="ECO:0007669"/>
    <property type="project" value="UniProtKB-KW"/>
</dbReference>
<dbReference type="GO" id="GO:0005886">
    <property type="term" value="C:plasma membrane"/>
    <property type="evidence" value="ECO:0007669"/>
    <property type="project" value="TreeGrafter"/>
</dbReference>
<accession>A0A545TSF8</accession>
<protein>
    <submittedName>
        <fullName evidence="12">Sulfate transporter CysZ</fullName>
    </submittedName>
</protein>
<feature type="transmembrane region" description="Helical" evidence="11">
    <location>
        <begin position="27"/>
        <end position="48"/>
    </location>
</feature>
<dbReference type="InterPro" id="IPR050480">
    <property type="entry name" value="CysZ-like"/>
</dbReference>
<evidence type="ECO:0000256" key="5">
    <source>
        <dbReference type="ARBA" id="ARBA00022605"/>
    </source>
</evidence>
<evidence type="ECO:0000256" key="3">
    <source>
        <dbReference type="ARBA" id="ARBA00022475"/>
    </source>
</evidence>
<proteinExistence type="predicted"/>
<keyword evidence="3" id="KW-1003">Cell membrane</keyword>
<organism evidence="12 13">
    <name type="scientific">Exilibacterium tricleocarpae</name>
    <dbReference type="NCBI Taxonomy" id="2591008"/>
    <lineage>
        <taxon>Bacteria</taxon>
        <taxon>Pseudomonadati</taxon>
        <taxon>Pseudomonadota</taxon>
        <taxon>Gammaproteobacteria</taxon>
        <taxon>Cellvibrionales</taxon>
        <taxon>Cellvibrionaceae</taxon>
        <taxon>Exilibacterium</taxon>
    </lineage>
</organism>
<reference evidence="12 13" key="1">
    <citation type="submission" date="2019-06" db="EMBL/GenBank/DDBJ databases">
        <title>Whole genome sequence for Cellvibrionaceae sp. R142.</title>
        <authorList>
            <person name="Wang G."/>
        </authorList>
    </citation>
    <scope>NUCLEOTIDE SEQUENCE [LARGE SCALE GENOMIC DNA]</scope>
    <source>
        <strain evidence="12 13">R142</strain>
    </source>
</reference>
<evidence type="ECO:0000256" key="7">
    <source>
        <dbReference type="ARBA" id="ARBA00022989"/>
    </source>
</evidence>